<feature type="chain" id="PRO_5035477968" evidence="7">
    <location>
        <begin position="17"/>
        <end position="163"/>
    </location>
</feature>
<dbReference type="GO" id="GO:0001530">
    <property type="term" value="F:lipopolysaccharide binding"/>
    <property type="evidence" value="ECO:0007669"/>
    <property type="project" value="TreeGrafter"/>
</dbReference>
<dbReference type="GO" id="GO:0061844">
    <property type="term" value="P:antimicrobial humoral immune response mediated by antimicrobial peptide"/>
    <property type="evidence" value="ECO:0007669"/>
    <property type="project" value="TreeGrafter"/>
</dbReference>
<evidence type="ECO:0000256" key="2">
    <source>
        <dbReference type="ARBA" id="ARBA00005320"/>
    </source>
</evidence>
<protein>
    <submittedName>
        <fullName evidence="8">Cathelicidin family antimicrobial peptide CATH3</fullName>
    </submittedName>
</protein>
<dbReference type="Pfam" id="PF00666">
    <property type="entry name" value="Cathelicidins"/>
    <property type="match status" value="1"/>
</dbReference>
<dbReference type="EMBL" id="MK243377">
    <property type="protein sequence ID" value="QED55075.1"/>
    <property type="molecule type" value="mRNA"/>
</dbReference>
<dbReference type="SUPFAM" id="SSF54403">
    <property type="entry name" value="Cystatin/monellin"/>
    <property type="match status" value="1"/>
</dbReference>
<evidence type="ECO:0000256" key="4">
    <source>
        <dbReference type="ARBA" id="ARBA00022529"/>
    </source>
</evidence>
<dbReference type="PANTHER" id="PTHR10206">
    <property type="entry name" value="CATHELICIDIN"/>
    <property type="match status" value="1"/>
</dbReference>
<evidence type="ECO:0000256" key="7">
    <source>
        <dbReference type="SAM" id="SignalP"/>
    </source>
</evidence>
<reference evidence="8" key="1">
    <citation type="submission" date="2018-11" db="EMBL/GenBank/DDBJ databases">
        <title>Novel Cathelicidins (Cm-CATHs) from Chelonia mydas with antimicrobial and immunomodulatory activity displayed potent anti-infective ability in microbial infection.</title>
        <authorList>
            <person name="Yu H."/>
            <person name="Qiao X."/>
            <person name="Wang Y."/>
        </authorList>
    </citation>
    <scope>NUCLEOTIDE SEQUENCE</scope>
</reference>
<comment type="similarity">
    <text evidence="2">Belongs to the cathelicidin family.</text>
</comment>
<dbReference type="InterPro" id="IPR046350">
    <property type="entry name" value="Cystatin_sf"/>
</dbReference>
<accession>A0A8K0YBK8</accession>
<comment type="subcellular location">
    <subcellularLocation>
        <location evidence="1">Secreted</location>
    </subcellularLocation>
</comment>
<evidence type="ECO:0000313" key="8">
    <source>
        <dbReference type="EMBL" id="QED55075.1"/>
    </source>
</evidence>
<dbReference type="PROSITE" id="PS00947">
    <property type="entry name" value="CATHELICIDINS_2"/>
    <property type="match status" value="1"/>
</dbReference>
<evidence type="ECO:0000256" key="5">
    <source>
        <dbReference type="ARBA" id="ARBA00023022"/>
    </source>
</evidence>
<dbReference type="AlphaFoldDB" id="A0A8K0YBK8"/>
<dbReference type="PANTHER" id="PTHR10206:SF0">
    <property type="entry name" value="CATHELICIDIN B1-RELATED"/>
    <property type="match status" value="1"/>
</dbReference>
<keyword evidence="5" id="KW-0044">Antibiotic</keyword>
<dbReference type="GO" id="GO:0050829">
    <property type="term" value="P:defense response to Gram-negative bacterium"/>
    <property type="evidence" value="ECO:0007669"/>
    <property type="project" value="TreeGrafter"/>
</dbReference>
<keyword evidence="6" id="KW-1015">Disulfide bond</keyword>
<sequence length="163" mass="18236">METCLKVLLIVGAVTAAPAPSSSPLPSHEDADAVLAAVQIYNQDPDITLAYRLLEAEPQPDWDVSSKTIQPLTFTVKETVCLVKEKRDISQCEFKEDGLVKDCSGFFSTEQDPASIIIKCEEASEEPNIVTRGRWKRFWRGAGRFFRRHKEKIIRAAVDIVLS</sequence>
<dbReference type="InterPro" id="IPR001894">
    <property type="entry name" value="Cathelicidin-like"/>
</dbReference>
<dbReference type="InterPro" id="IPR018216">
    <property type="entry name" value="Cathelicidin_CS"/>
</dbReference>
<keyword evidence="3" id="KW-0964">Secreted</keyword>
<evidence type="ECO:0000256" key="1">
    <source>
        <dbReference type="ARBA" id="ARBA00004613"/>
    </source>
</evidence>
<feature type="signal peptide" evidence="7">
    <location>
        <begin position="1"/>
        <end position="16"/>
    </location>
</feature>
<dbReference type="GO" id="GO:0045087">
    <property type="term" value="P:innate immune response"/>
    <property type="evidence" value="ECO:0007669"/>
    <property type="project" value="TreeGrafter"/>
</dbReference>
<dbReference type="GO" id="GO:0050830">
    <property type="term" value="P:defense response to Gram-positive bacterium"/>
    <property type="evidence" value="ECO:0007669"/>
    <property type="project" value="TreeGrafter"/>
</dbReference>
<proteinExistence type="evidence at transcript level"/>
<keyword evidence="7" id="KW-0732">Signal</keyword>
<keyword evidence="4" id="KW-0929">Antimicrobial</keyword>
<dbReference type="GO" id="GO:0005615">
    <property type="term" value="C:extracellular space"/>
    <property type="evidence" value="ECO:0007669"/>
    <property type="project" value="TreeGrafter"/>
</dbReference>
<dbReference type="Gene3D" id="3.10.450.10">
    <property type="match status" value="1"/>
</dbReference>
<name>A0A8K0YBK8_CHEMY</name>
<evidence type="ECO:0000256" key="3">
    <source>
        <dbReference type="ARBA" id="ARBA00022525"/>
    </source>
</evidence>
<dbReference type="FunFam" id="3.10.450.10:FF:000003">
    <property type="entry name" value="Cathelicidin antimicrobial peptide"/>
    <property type="match status" value="1"/>
</dbReference>
<evidence type="ECO:0000256" key="6">
    <source>
        <dbReference type="ARBA" id="ARBA00023157"/>
    </source>
</evidence>
<organism evidence="8">
    <name type="scientific">Chelonia mydas</name>
    <name type="common">Green sea-turtle</name>
    <name type="synonym">Chelonia agassizi</name>
    <dbReference type="NCBI Taxonomy" id="8469"/>
    <lineage>
        <taxon>Eukaryota</taxon>
        <taxon>Metazoa</taxon>
        <taxon>Chordata</taxon>
        <taxon>Craniata</taxon>
        <taxon>Vertebrata</taxon>
        <taxon>Euteleostomi</taxon>
        <taxon>Archelosauria</taxon>
        <taxon>Testudinata</taxon>
        <taxon>Testudines</taxon>
        <taxon>Cryptodira</taxon>
        <taxon>Durocryptodira</taxon>
        <taxon>Americhelydia</taxon>
        <taxon>Chelonioidea</taxon>
        <taxon>Cheloniidae</taxon>
        <taxon>Chelonia</taxon>
    </lineage>
</organism>